<dbReference type="AlphaFoldDB" id="A0AAV4K389"/>
<evidence type="ECO:0000313" key="2">
    <source>
        <dbReference type="EMBL" id="GGP28669.1"/>
    </source>
</evidence>
<accession>A0AAV4K389</accession>
<name>A0AAV4K389_9DEIO</name>
<gene>
    <name evidence="2" type="ORF">GCM10008021_03200</name>
    <name evidence="1" type="ORF">GCM10010914_06530</name>
</gene>
<dbReference type="Proteomes" id="UP000630135">
    <property type="component" value="Unassembled WGS sequence"/>
</dbReference>
<reference evidence="1" key="4">
    <citation type="submission" date="2023-08" db="EMBL/GenBank/DDBJ databases">
        <authorList>
            <person name="Sun Q."/>
            <person name="Zhou Y."/>
        </authorList>
    </citation>
    <scope>NUCLEOTIDE SEQUENCE</scope>
    <source>
        <strain evidence="2">CGMCC 1.8884</strain>
        <strain evidence="1">CGMCC 1.8885</strain>
    </source>
</reference>
<dbReference type="EMBL" id="BMMA01000004">
    <property type="protein sequence ID" value="GGI75022.1"/>
    <property type="molecule type" value="Genomic_DNA"/>
</dbReference>
<comment type="caution">
    <text evidence="1">The sequence shown here is derived from an EMBL/GenBank/DDBJ whole genome shotgun (WGS) entry which is preliminary data.</text>
</comment>
<reference evidence="3" key="3">
    <citation type="journal article" date="2019" name="Int. J. Syst. Evol. Microbiol.">
        <title>The Global Catalogue of Microorganisms (GCM) 10K type strain sequencing project: providing services to taxonomists for standard genome sequencing and annotation.</title>
        <authorList>
            <consortium name="The Broad Institute Genomics Platform"/>
            <consortium name="The Broad Institute Genome Sequencing Center for Infectious Disease"/>
            <person name="Wu L."/>
            <person name="Ma J."/>
        </authorList>
    </citation>
    <scope>NUCLEOTIDE SEQUENCE [LARGE SCALE GENOMIC DNA]</scope>
    <source>
        <strain evidence="3">CGMCC 1.8884</strain>
    </source>
</reference>
<proteinExistence type="predicted"/>
<keyword evidence="3" id="KW-1185">Reference proteome</keyword>
<dbReference type="EMBL" id="BMLZ01000003">
    <property type="protein sequence ID" value="GGP28669.1"/>
    <property type="molecule type" value="Genomic_DNA"/>
</dbReference>
<dbReference type="Proteomes" id="UP000652720">
    <property type="component" value="Unassembled WGS sequence"/>
</dbReference>
<reference evidence="2" key="1">
    <citation type="journal article" date="2014" name="Int. J. Syst. Evol. Microbiol.">
        <title>Complete genome of a new Firmicutes species belonging to the dominant human colonic microbiota ('Ruminococcus bicirculans') reveals two chromosomes and a selective capacity to utilize plant glucans.</title>
        <authorList>
            <consortium name="NISC Comparative Sequencing Program"/>
            <person name="Wegmann U."/>
            <person name="Louis P."/>
            <person name="Goesmann A."/>
            <person name="Henrissat B."/>
            <person name="Duncan S.H."/>
            <person name="Flint H.J."/>
        </authorList>
    </citation>
    <scope>NUCLEOTIDE SEQUENCE</scope>
    <source>
        <strain evidence="2">CGMCC 1.8884</strain>
    </source>
</reference>
<evidence type="ECO:0000313" key="4">
    <source>
        <dbReference type="Proteomes" id="UP000652720"/>
    </source>
</evidence>
<evidence type="ECO:0000313" key="1">
    <source>
        <dbReference type="EMBL" id="GGI75022.1"/>
    </source>
</evidence>
<dbReference type="GeneID" id="59164606"/>
<reference evidence="1" key="2">
    <citation type="journal article" date="2014" name="Int. J. Syst. Evol. Microbiol.">
        <title>Complete genome sequence of Corynebacterium casei LMG S-19264T (=DSM 44701T), isolated from a smear-ripened cheese.</title>
        <authorList>
            <consortium name="US DOE Joint Genome Institute (JGI-PGF)"/>
            <person name="Walter F."/>
            <person name="Albersmeier A."/>
            <person name="Kalinowski J."/>
            <person name="Ruckert C."/>
        </authorList>
    </citation>
    <scope>NUCLEOTIDE SEQUENCE</scope>
    <source>
        <strain evidence="1">CGMCC 1.8885</strain>
    </source>
</reference>
<protein>
    <submittedName>
        <fullName evidence="1">Uncharacterized protein</fullName>
    </submittedName>
</protein>
<organism evidence="1 4">
    <name type="scientific">Deinococcus wulumuqiensis</name>
    <dbReference type="NCBI Taxonomy" id="980427"/>
    <lineage>
        <taxon>Bacteria</taxon>
        <taxon>Thermotogati</taxon>
        <taxon>Deinococcota</taxon>
        <taxon>Deinococci</taxon>
        <taxon>Deinococcales</taxon>
        <taxon>Deinococcaceae</taxon>
        <taxon>Deinococcus</taxon>
    </lineage>
</organism>
<sequence>MPRTKRQSDPMLPRLLEEMFTASVERKAAVHRKLMSGLHVKVALRGEKRQVILWRDGERLPSRKECEVIARDAGFQNPKYRLWKCQESDEAFLLTEGPQISTPLVPVLAPAAAPVAVREAREGSELRGEVCGLCRHGQGDEYGLIACTLGWEAHDGLWSEIKKTWAVMGHAGVPVPLLSPQCRCMAVGGRWVPRTVAA</sequence>
<evidence type="ECO:0000313" key="3">
    <source>
        <dbReference type="Proteomes" id="UP000630135"/>
    </source>
</evidence>
<dbReference type="RefSeq" id="WP_017869230.1">
    <property type="nucleotide sequence ID" value="NZ_BMLZ01000003.1"/>
</dbReference>